<sequence length="170" mass="17978">MFSHIMIGSNDIEKSKVFYDAILSVLGYPAGVIDAKGRCLYINQDGVLGITKPVNGEPATHGNGMTIGFKVSSPELVEAWHAAGLANGGVACEDPPGIRTSGQRKMYLAYLRDPAGNKLCATHHMPRATKSPAITNASKGLPTRGVSSPNEPQWLRLLCLSLGVHALSAP</sequence>
<dbReference type="EMBL" id="CWQJ01000046">
    <property type="protein sequence ID" value="CSC88723.1"/>
    <property type="molecule type" value="Genomic_DNA"/>
</dbReference>
<dbReference type="SUPFAM" id="SSF54593">
    <property type="entry name" value="Glyoxalase/Bleomycin resistance protein/Dihydroxybiphenyl dioxygenase"/>
    <property type="match status" value="1"/>
</dbReference>
<dbReference type="PANTHER" id="PTHR35006:SF1">
    <property type="entry name" value="BLL2941 PROTEIN"/>
    <property type="match status" value="1"/>
</dbReference>
<dbReference type="GO" id="GO:0016829">
    <property type="term" value="F:lyase activity"/>
    <property type="evidence" value="ECO:0007669"/>
    <property type="project" value="UniProtKB-KW"/>
</dbReference>
<dbReference type="InterPro" id="IPR029068">
    <property type="entry name" value="Glyas_Bleomycin-R_OHBP_Dase"/>
</dbReference>
<evidence type="ECO:0000313" key="2">
    <source>
        <dbReference type="EMBL" id="CSC88723.1"/>
    </source>
</evidence>
<reference evidence="2 3" key="1">
    <citation type="submission" date="2015-07" db="EMBL/GenBank/DDBJ databases">
        <authorList>
            <consortium name="Pathogen Informatics"/>
        </authorList>
    </citation>
    <scope>NUCLEOTIDE SEQUENCE [LARGE SCALE GENOMIC DNA]</scope>
    <source>
        <strain evidence="2 3">A325</strain>
    </source>
</reference>
<proteinExistence type="predicted"/>
<name>A0A656A3C7_VIBCL</name>
<dbReference type="AlphaFoldDB" id="A0A656A3C7"/>
<evidence type="ECO:0000313" key="3">
    <source>
        <dbReference type="Proteomes" id="UP000046067"/>
    </source>
</evidence>
<dbReference type="Pfam" id="PF00903">
    <property type="entry name" value="Glyoxalase"/>
    <property type="match status" value="1"/>
</dbReference>
<dbReference type="PANTHER" id="PTHR35006">
    <property type="entry name" value="GLYOXALASE FAMILY PROTEIN (AFU_ORTHOLOGUE AFUA_5G14830)"/>
    <property type="match status" value="1"/>
</dbReference>
<organism evidence="2 3">
    <name type="scientific">Vibrio cholerae</name>
    <dbReference type="NCBI Taxonomy" id="666"/>
    <lineage>
        <taxon>Bacteria</taxon>
        <taxon>Pseudomonadati</taxon>
        <taxon>Pseudomonadota</taxon>
        <taxon>Gammaproteobacteria</taxon>
        <taxon>Vibrionales</taxon>
        <taxon>Vibrionaceae</taxon>
        <taxon>Vibrio</taxon>
    </lineage>
</organism>
<dbReference type="CDD" id="cd07262">
    <property type="entry name" value="VOC_like"/>
    <property type="match status" value="1"/>
</dbReference>
<dbReference type="Proteomes" id="UP000046067">
    <property type="component" value="Unassembled WGS sequence"/>
</dbReference>
<dbReference type="Gene3D" id="3.10.180.10">
    <property type="entry name" value="2,3-Dihydroxybiphenyl 1,2-Dioxygenase, domain 1"/>
    <property type="match status" value="1"/>
</dbReference>
<gene>
    <name evidence="2" type="ORF">ERS013201_03822</name>
</gene>
<feature type="domain" description="Glyoxalase/fosfomycin resistance/dioxygenase" evidence="1">
    <location>
        <begin position="3"/>
        <end position="120"/>
    </location>
</feature>
<evidence type="ECO:0000259" key="1">
    <source>
        <dbReference type="Pfam" id="PF00903"/>
    </source>
</evidence>
<dbReference type="InterPro" id="IPR004360">
    <property type="entry name" value="Glyas_Fos-R_dOase_dom"/>
</dbReference>
<keyword evidence="2" id="KW-0456">Lyase</keyword>
<accession>A0A656A3C7</accession>
<protein>
    <submittedName>
        <fullName evidence="2">Lactoylglutathione lyase</fullName>
    </submittedName>
</protein>